<dbReference type="Proteomes" id="UP001597353">
    <property type="component" value="Unassembled WGS sequence"/>
</dbReference>
<organism evidence="1 2">
    <name type="scientific">Halodurantibacterium flavum</name>
    <dbReference type="NCBI Taxonomy" id="1382802"/>
    <lineage>
        <taxon>Bacteria</taxon>
        <taxon>Pseudomonadati</taxon>
        <taxon>Pseudomonadota</taxon>
        <taxon>Alphaproteobacteria</taxon>
        <taxon>Rhodobacterales</taxon>
        <taxon>Paracoccaceae</taxon>
        <taxon>Halodurantibacterium</taxon>
    </lineage>
</organism>
<dbReference type="InterPro" id="IPR009702">
    <property type="entry name" value="DUF1284"/>
</dbReference>
<keyword evidence="2" id="KW-1185">Reference proteome</keyword>
<evidence type="ECO:0000313" key="1">
    <source>
        <dbReference type="EMBL" id="MFD1912218.1"/>
    </source>
</evidence>
<gene>
    <name evidence="1" type="ORF">ACFSGJ_08320</name>
</gene>
<dbReference type="EMBL" id="JBHUGH010000005">
    <property type="protein sequence ID" value="MFD1912218.1"/>
    <property type="molecule type" value="Genomic_DNA"/>
</dbReference>
<accession>A0ABW4S568</accession>
<sequence length="140" mass="15024">MTKPVVRLRPHHFRCALGYEGKGYSPDFTRNMTEVVMGRLRAPGGGEVMIEVTGAADTLCAPCPRRRGTGCEAQAKIDALDMAHAGALRLAPGDRVTWGEAKRRIVERVAPGDLPRICAGCAWQAGGMCEAALTRLHADP</sequence>
<name>A0ABW4S568_9RHOB</name>
<dbReference type="Pfam" id="PF06935">
    <property type="entry name" value="DUF1284"/>
    <property type="match status" value="1"/>
</dbReference>
<dbReference type="RefSeq" id="WP_390260664.1">
    <property type="nucleotide sequence ID" value="NZ_JBHUGH010000005.1"/>
</dbReference>
<evidence type="ECO:0000313" key="2">
    <source>
        <dbReference type="Proteomes" id="UP001597353"/>
    </source>
</evidence>
<protein>
    <submittedName>
        <fullName evidence="1">DUF1284 domain-containing protein</fullName>
    </submittedName>
</protein>
<proteinExistence type="predicted"/>
<comment type="caution">
    <text evidence="1">The sequence shown here is derived from an EMBL/GenBank/DDBJ whole genome shotgun (WGS) entry which is preliminary data.</text>
</comment>
<reference evidence="2" key="1">
    <citation type="journal article" date="2019" name="Int. J. Syst. Evol. Microbiol.">
        <title>The Global Catalogue of Microorganisms (GCM) 10K type strain sequencing project: providing services to taxonomists for standard genome sequencing and annotation.</title>
        <authorList>
            <consortium name="The Broad Institute Genomics Platform"/>
            <consortium name="The Broad Institute Genome Sequencing Center for Infectious Disease"/>
            <person name="Wu L."/>
            <person name="Ma J."/>
        </authorList>
    </citation>
    <scope>NUCLEOTIDE SEQUENCE [LARGE SCALE GENOMIC DNA]</scope>
    <source>
        <strain evidence="2">CGMCC 4.7242</strain>
    </source>
</reference>